<dbReference type="PANTHER" id="PTHR21579">
    <property type="entry name" value="PROTEIN TINCAR"/>
    <property type="match status" value="1"/>
</dbReference>
<evidence type="ECO:0000256" key="2">
    <source>
        <dbReference type="SAM" id="Phobius"/>
    </source>
</evidence>
<accession>A0AAD9JTR5</accession>
<feature type="transmembrane region" description="Helical" evidence="2">
    <location>
        <begin position="65"/>
        <end position="88"/>
    </location>
</feature>
<comment type="caution">
    <text evidence="3">The sequence shown here is derived from an EMBL/GenBank/DDBJ whole genome shotgun (WGS) entry which is preliminary data.</text>
</comment>
<feature type="compositionally biased region" description="Acidic residues" evidence="1">
    <location>
        <begin position="131"/>
        <end position="142"/>
    </location>
</feature>
<dbReference type="Proteomes" id="UP001208570">
    <property type="component" value="Unassembled WGS sequence"/>
</dbReference>
<sequence>MASANSIRRTIQICRWRARVNALWLWAYCALTLALHGYLMYRAVSRCKDYNELPWRIRDKPVAELYAYISLIVLSVMCLPFFIITAIFTTGNYSGDGIRLGRDNIHQRELAEAAAVMSTTAADPDGADPNRDDDDDDDDDEVLDTTEIRTRSGGDRLRRLWRHVGAFSHGFHVVAAFALLIPSMFLEAQEIKYGFRDPDLEASSLGLWHENVN</sequence>
<keyword evidence="2" id="KW-1133">Transmembrane helix</keyword>
<dbReference type="EMBL" id="JAODUP010000171">
    <property type="protein sequence ID" value="KAK2158398.1"/>
    <property type="molecule type" value="Genomic_DNA"/>
</dbReference>
<dbReference type="AlphaFoldDB" id="A0AAD9JTR5"/>
<keyword evidence="2" id="KW-0812">Transmembrane</keyword>
<evidence type="ECO:0000256" key="1">
    <source>
        <dbReference type="SAM" id="MobiDB-lite"/>
    </source>
</evidence>
<dbReference type="PANTHER" id="PTHR21579:SF20">
    <property type="entry name" value="PROTEIN TINCAR"/>
    <property type="match status" value="1"/>
</dbReference>
<keyword evidence="4" id="KW-1185">Reference proteome</keyword>
<organism evidence="3 4">
    <name type="scientific">Paralvinella palmiformis</name>
    <dbReference type="NCBI Taxonomy" id="53620"/>
    <lineage>
        <taxon>Eukaryota</taxon>
        <taxon>Metazoa</taxon>
        <taxon>Spiralia</taxon>
        <taxon>Lophotrochozoa</taxon>
        <taxon>Annelida</taxon>
        <taxon>Polychaeta</taxon>
        <taxon>Sedentaria</taxon>
        <taxon>Canalipalpata</taxon>
        <taxon>Terebellida</taxon>
        <taxon>Terebelliformia</taxon>
        <taxon>Alvinellidae</taxon>
        <taxon>Paralvinella</taxon>
    </lineage>
</organism>
<reference evidence="3" key="1">
    <citation type="journal article" date="2023" name="Mol. Biol. Evol.">
        <title>Third-Generation Sequencing Reveals the Adaptive Role of the Epigenome in Three Deep-Sea Polychaetes.</title>
        <authorList>
            <person name="Perez M."/>
            <person name="Aroh O."/>
            <person name="Sun Y."/>
            <person name="Lan Y."/>
            <person name="Juniper S.K."/>
            <person name="Young C.R."/>
            <person name="Angers B."/>
            <person name="Qian P.Y."/>
        </authorList>
    </citation>
    <scope>NUCLEOTIDE SEQUENCE</scope>
    <source>
        <strain evidence="3">P08H-3</strain>
    </source>
</reference>
<keyword evidence="2" id="KW-0472">Membrane</keyword>
<proteinExistence type="predicted"/>
<feature type="region of interest" description="Disordered" evidence="1">
    <location>
        <begin position="118"/>
        <end position="142"/>
    </location>
</feature>
<name>A0AAD9JTR5_9ANNE</name>
<gene>
    <name evidence="3" type="ORF">LSH36_171g06014</name>
</gene>
<dbReference type="InterPro" id="IPR053291">
    <property type="entry name" value="Ommatidial_diff-associated"/>
</dbReference>
<protein>
    <submittedName>
        <fullName evidence="3">Uncharacterized protein</fullName>
    </submittedName>
</protein>
<evidence type="ECO:0000313" key="4">
    <source>
        <dbReference type="Proteomes" id="UP001208570"/>
    </source>
</evidence>
<feature type="transmembrane region" description="Helical" evidence="2">
    <location>
        <begin position="166"/>
        <end position="186"/>
    </location>
</feature>
<evidence type="ECO:0000313" key="3">
    <source>
        <dbReference type="EMBL" id="KAK2158398.1"/>
    </source>
</evidence>
<feature type="transmembrane region" description="Helical" evidence="2">
    <location>
        <begin position="25"/>
        <end position="44"/>
    </location>
</feature>